<dbReference type="VEuPathDB" id="CryptoDB:Cvel_4234"/>
<feature type="compositionally biased region" description="Basic and acidic residues" evidence="1">
    <location>
        <begin position="60"/>
        <end position="73"/>
    </location>
</feature>
<accession>A0A0G4G6I8</accession>
<proteinExistence type="predicted"/>
<gene>
    <name evidence="2" type="ORF">Cvel_4234</name>
</gene>
<protein>
    <submittedName>
        <fullName evidence="2">Uncharacterized protein</fullName>
    </submittedName>
</protein>
<feature type="compositionally biased region" description="Basic residues" evidence="1">
    <location>
        <begin position="15"/>
        <end position="24"/>
    </location>
</feature>
<reference evidence="2" key="1">
    <citation type="submission" date="2014-11" db="EMBL/GenBank/DDBJ databases">
        <authorList>
            <person name="Otto D Thomas"/>
            <person name="Naeem Raeece"/>
        </authorList>
    </citation>
    <scope>NUCLEOTIDE SEQUENCE</scope>
</reference>
<feature type="compositionally biased region" description="Polar residues" evidence="1">
    <location>
        <begin position="99"/>
        <end position="111"/>
    </location>
</feature>
<evidence type="ECO:0000313" key="2">
    <source>
        <dbReference type="EMBL" id="CEM24080.1"/>
    </source>
</evidence>
<dbReference type="EMBL" id="CDMZ01000926">
    <property type="protein sequence ID" value="CEM24080.1"/>
    <property type="molecule type" value="Genomic_DNA"/>
</dbReference>
<feature type="region of interest" description="Disordered" evidence="1">
    <location>
        <begin position="1"/>
        <end position="111"/>
    </location>
</feature>
<sequence length="111" mass="12160">MGGYAITQLPEPSCGHHKIPLHRSGRGEGEGTNRKKEQAVRMGKKGRGDRRGTRASGEMTGRRTTENCGEKQTRGSPLPDLQMPQPKQQPPYAKHGGRYSTQTTRPASASY</sequence>
<evidence type="ECO:0000256" key="1">
    <source>
        <dbReference type="SAM" id="MobiDB-lite"/>
    </source>
</evidence>
<organism evidence="2">
    <name type="scientific">Chromera velia CCMP2878</name>
    <dbReference type="NCBI Taxonomy" id="1169474"/>
    <lineage>
        <taxon>Eukaryota</taxon>
        <taxon>Sar</taxon>
        <taxon>Alveolata</taxon>
        <taxon>Colpodellida</taxon>
        <taxon>Chromeraceae</taxon>
        <taxon>Chromera</taxon>
    </lineage>
</organism>
<name>A0A0G4G6I8_9ALVE</name>
<feature type="compositionally biased region" description="Basic and acidic residues" evidence="1">
    <location>
        <begin position="25"/>
        <end position="39"/>
    </location>
</feature>
<dbReference type="AlphaFoldDB" id="A0A0G4G6I8"/>